<evidence type="ECO:0000256" key="4">
    <source>
        <dbReference type="ARBA" id="ARBA00023163"/>
    </source>
</evidence>
<dbReference type="GO" id="GO:0003700">
    <property type="term" value="F:DNA-binding transcription factor activity"/>
    <property type="evidence" value="ECO:0007669"/>
    <property type="project" value="InterPro"/>
</dbReference>
<reference evidence="6 7" key="1">
    <citation type="submission" date="2019-06" db="EMBL/GenBank/DDBJ databases">
        <title>A complete genome sequence for Luteibacter pinisoli MAH-14.</title>
        <authorList>
            <person name="Baltrus D.A."/>
        </authorList>
    </citation>
    <scope>NUCLEOTIDE SEQUENCE [LARGE SCALE GENOMIC DNA]</scope>
    <source>
        <strain evidence="6 7">MAH-14</strain>
    </source>
</reference>
<comment type="similarity">
    <text evidence="1">Belongs to the LysR transcriptional regulatory family.</text>
</comment>
<evidence type="ECO:0000256" key="2">
    <source>
        <dbReference type="ARBA" id="ARBA00023015"/>
    </source>
</evidence>
<dbReference type="InterPro" id="IPR005119">
    <property type="entry name" value="LysR_subst-bd"/>
</dbReference>
<dbReference type="FunFam" id="1.10.10.10:FF:000001">
    <property type="entry name" value="LysR family transcriptional regulator"/>
    <property type="match status" value="1"/>
</dbReference>
<organism evidence="6 7">
    <name type="scientific">Luteibacter pinisoli</name>
    <dbReference type="NCBI Taxonomy" id="2589080"/>
    <lineage>
        <taxon>Bacteria</taxon>
        <taxon>Pseudomonadati</taxon>
        <taxon>Pseudomonadota</taxon>
        <taxon>Gammaproteobacteria</taxon>
        <taxon>Lysobacterales</taxon>
        <taxon>Rhodanobacteraceae</taxon>
        <taxon>Luteibacter</taxon>
    </lineage>
</organism>
<dbReference type="InterPro" id="IPR036388">
    <property type="entry name" value="WH-like_DNA-bd_sf"/>
</dbReference>
<gene>
    <name evidence="6" type="ORF">FIV34_13010</name>
</gene>
<keyword evidence="2" id="KW-0805">Transcription regulation</keyword>
<sequence length="312" mass="33321">MDRLTCMGVFEATVRTGSIAGAARLFGMPPSRASKYLAALEAELGVLLLRRSTRQLALTPEGEAYLVRCQRILAEVREADDEARSQTGDIAGTLRVTAPVTFGALHLGPVVAGFLARHPGVSLQLQVDDRYQDLRSDAVDVAIRIGKLANSSLVARRLGACRMVLCGSPQFAAAHEGLTHPSDLAGAPMLAFSDAVSPADWTLRGSDGALHRLEGTPRVVAKNVQMLAAAAVAGAGMVFGPTFILGPHLQRGELVRLLPDYDAEPLDISVVYATRAYLPRVVRAFVDYLAESLAEPFAWDAGYEPARGFSAR</sequence>
<dbReference type="KEGG" id="lpy:FIV34_13010"/>
<dbReference type="Pfam" id="PF03466">
    <property type="entry name" value="LysR_substrate"/>
    <property type="match status" value="1"/>
</dbReference>
<dbReference type="EMBL" id="CP041046">
    <property type="protein sequence ID" value="QDE40070.1"/>
    <property type="molecule type" value="Genomic_DNA"/>
</dbReference>
<dbReference type="GO" id="GO:0003677">
    <property type="term" value="F:DNA binding"/>
    <property type="evidence" value="ECO:0007669"/>
    <property type="project" value="UniProtKB-KW"/>
</dbReference>
<dbReference type="AlphaFoldDB" id="A0A4Y5Z3T5"/>
<proteinExistence type="inferred from homology"/>
<dbReference type="Gene3D" id="1.10.10.10">
    <property type="entry name" value="Winged helix-like DNA-binding domain superfamily/Winged helix DNA-binding domain"/>
    <property type="match status" value="1"/>
</dbReference>
<dbReference type="Proteomes" id="UP000316093">
    <property type="component" value="Chromosome"/>
</dbReference>
<evidence type="ECO:0000259" key="5">
    <source>
        <dbReference type="PROSITE" id="PS50931"/>
    </source>
</evidence>
<accession>A0A4Y5Z3T5</accession>
<keyword evidence="4" id="KW-0804">Transcription</keyword>
<evidence type="ECO:0000313" key="6">
    <source>
        <dbReference type="EMBL" id="QDE40070.1"/>
    </source>
</evidence>
<protein>
    <submittedName>
        <fullName evidence="6">LysR family transcriptional regulator</fullName>
    </submittedName>
</protein>
<dbReference type="PANTHER" id="PTHR30537">
    <property type="entry name" value="HTH-TYPE TRANSCRIPTIONAL REGULATOR"/>
    <property type="match status" value="1"/>
</dbReference>
<dbReference type="OrthoDB" id="9810065at2"/>
<evidence type="ECO:0000313" key="7">
    <source>
        <dbReference type="Proteomes" id="UP000316093"/>
    </source>
</evidence>
<dbReference type="RefSeq" id="WP_139983429.1">
    <property type="nucleotide sequence ID" value="NZ_CP041046.1"/>
</dbReference>
<dbReference type="CDD" id="cd08422">
    <property type="entry name" value="PBP2_CrgA_like"/>
    <property type="match status" value="1"/>
</dbReference>
<name>A0A4Y5Z3T5_9GAMM</name>
<dbReference type="SUPFAM" id="SSF46785">
    <property type="entry name" value="Winged helix' DNA-binding domain"/>
    <property type="match status" value="1"/>
</dbReference>
<dbReference type="SUPFAM" id="SSF53850">
    <property type="entry name" value="Periplasmic binding protein-like II"/>
    <property type="match status" value="1"/>
</dbReference>
<keyword evidence="3" id="KW-0238">DNA-binding</keyword>
<evidence type="ECO:0000256" key="1">
    <source>
        <dbReference type="ARBA" id="ARBA00009437"/>
    </source>
</evidence>
<dbReference type="PANTHER" id="PTHR30537:SF5">
    <property type="entry name" value="HTH-TYPE TRANSCRIPTIONAL ACTIVATOR TTDR-RELATED"/>
    <property type="match status" value="1"/>
</dbReference>
<dbReference type="PROSITE" id="PS50931">
    <property type="entry name" value="HTH_LYSR"/>
    <property type="match status" value="1"/>
</dbReference>
<dbReference type="InterPro" id="IPR036390">
    <property type="entry name" value="WH_DNA-bd_sf"/>
</dbReference>
<dbReference type="InterPro" id="IPR000847">
    <property type="entry name" value="LysR_HTH_N"/>
</dbReference>
<evidence type="ECO:0000256" key="3">
    <source>
        <dbReference type="ARBA" id="ARBA00023125"/>
    </source>
</evidence>
<keyword evidence="7" id="KW-1185">Reference proteome</keyword>
<dbReference type="Gene3D" id="3.40.190.290">
    <property type="match status" value="1"/>
</dbReference>
<dbReference type="Pfam" id="PF00126">
    <property type="entry name" value="HTH_1"/>
    <property type="match status" value="1"/>
</dbReference>
<feature type="domain" description="HTH lysR-type" evidence="5">
    <location>
        <begin position="1"/>
        <end position="59"/>
    </location>
</feature>
<dbReference type="InterPro" id="IPR058163">
    <property type="entry name" value="LysR-type_TF_proteobact-type"/>
</dbReference>